<evidence type="ECO:0000256" key="4">
    <source>
        <dbReference type="ARBA" id="ARBA00022989"/>
    </source>
</evidence>
<dbReference type="EMBL" id="VSWD01000010">
    <property type="protein sequence ID" value="KAK3089995.1"/>
    <property type="molecule type" value="Genomic_DNA"/>
</dbReference>
<evidence type="ECO:0000256" key="8">
    <source>
        <dbReference type="ARBA" id="ARBA00023224"/>
    </source>
</evidence>
<feature type="transmembrane region" description="Helical" evidence="10">
    <location>
        <begin position="106"/>
        <end position="131"/>
    </location>
</feature>
<evidence type="ECO:0000256" key="3">
    <source>
        <dbReference type="ARBA" id="ARBA00022692"/>
    </source>
</evidence>
<keyword evidence="2" id="KW-1003">Cell membrane</keyword>
<dbReference type="InterPro" id="IPR017452">
    <property type="entry name" value="GPCR_Rhodpsn_7TM"/>
</dbReference>
<name>A0AA89BP01_PINIB</name>
<evidence type="ECO:0000256" key="6">
    <source>
        <dbReference type="ARBA" id="ARBA00023136"/>
    </source>
</evidence>
<keyword evidence="3 9" id="KW-0812">Transmembrane</keyword>
<keyword evidence="6 10" id="KW-0472">Membrane</keyword>
<comment type="similarity">
    <text evidence="9">Belongs to the G-protein coupled receptor 1 family.</text>
</comment>
<evidence type="ECO:0000256" key="9">
    <source>
        <dbReference type="RuleBase" id="RU000688"/>
    </source>
</evidence>
<sequence>MTLSKAMEDSMCDDKDITHVHTRPLLETDLHMAMIYIVIMAVALLIGVCGNAMILVVSTCVRGINKIGKEFIINLALADLCVTAVADPMCIVGVVKGEMFFDDKFILCQVIASMCLTACFCAFMSLTMVTMNRYIYLCHNEIYDKLYKRSSCIIMCCLCWIIAFFCEFPNFIGWGGHYFDIKNHQCIWDRTASYSYTLFVAGALIGGPLLLMGICYFLIFKKIWETKRDVYMLEKDNPKRGQLAWNETVKASRTLFVIFVVFVVCWTPYAVLIAFDVENTLSVEVHLFVTLLAHLHSSCNCVIYIVFNRKFRTKLAKLLGCWRRDGSTGKTDSTSKTKTEVHQIFSSVSEKVSSSEPVCKGFVSSNARNTL</sequence>
<organism evidence="12 13">
    <name type="scientific">Pinctada imbricata</name>
    <name type="common">Atlantic pearl-oyster</name>
    <name type="synonym">Pinctada martensii</name>
    <dbReference type="NCBI Taxonomy" id="66713"/>
    <lineage>
        <taxon>Eukaryota</taxon>
        <taxon>Metazoa</taxon>
        <taxon>Spiralia</taxon>
        <taxon>Lophotrochozoa</taxon>
        <taxon>Mollusca</taxon>
        <taxon>Bivalvia</taxon>
        <taxon>Autobranchia</taxon>
        <taxon>Pteriomorphia</taxon>
        <taxon>Pterioida</taxon>
        <taxon>Pterioidea</taxon>
        <taxon>Pteriidae</taxon>
        <taxon>Pinctada</taxon>
    </lineage>
</organism>
<evidence type="ECO:0000313" key="12">
    <source>
        <dbReference type="EMBL" id="KAK3089995.1"/>
    </source>
</evidence>
<keyword evidence="7 9" id="KW-0675">Receptor</keyword>
<feature type="transmembrane region" description="Helical" evidence="10">
    <location>
        <begin position="194"/>
        <end position="219"/>
    </location>
</feature>
<evidence type="ECO:0000256" key="7">
    <source>
        <dbReference type="ARBA" id="ARBA00023170"/>
    </source>
</evidence>
<evidence type="ECO:0000256" key="10">
    <source>
        <dbReference type="SAM" id="Phobius"/>
    </source>
</evidence>
<feature type="transmembrane region" description="Helical" evidence="10">
    <location>
        <begin position="33"/>
        <end position="59"/>
    </location>
</feature>
<reference evidence="12" key="1">
    <citation type="submission" date="2019-08" db="EMBL/GenBank/DDBJ databases">
        <title>The improved chromosome-level genome for the pearl oyster Pinctada fucata martensii using PacBio sequencing and Hi-C.</title>
        <authorList>
            <person name="Zheng Z."/>
        </authorList>
    </citation>
    <scope>NUCLEOTIDE SEQUENCE</scope>
    <source>
        <strain evidence="12">ZZ-2019</strain>
        <tissue evidence="12">Adductor muscle</tissue>
    </source>
</reference>
<keyword evidence="4 10" id="KW-1133">Transmembrane helix</keyword>
<evidence type="ECO:0000313" key="13">
    <source>
        <dbReference type="Proteomes" id="UP001186944"/>
    </source>
</evidence>
<accession>A0AA89BP01</accession>
<dbReference type="Proteomes" id="UP001186944">
    <property type="component" value="Unassembled WGS sequence"/>
</dbReference>
<gene>
    <name evidence="12" type="ORF">FSP39_008304</name>
</gene>
<keyword evidence="8 9" id="KW-0807">Transducer</keyword>
<feature type="transmembrane region" description="Helical" evidence="10">
    <location>
        <begin position="255"/>
        <end position="275"/>
    </location>
</feature>
<dbReference type="SUPFAM" id="SSF81321">
    <property type="entry name" value="Family A G protein-coupled receptor-like"/>
    <property type="match status" value="1"/>
</dbReference>
<feature type="domain" description="G-protein coupled receptors family 1 profile" evidence="11">
    <location>
        <begin position="50"/>
        <end position="304"/>
    </location>
</feature>
<dbReference type="Pfam" id="PF00001">
    <property type="entry name" value="7tm_1"/>
    <property type="match status" value="1"/>
</dbReference>
<dbReference type="GO" id="GO:0005886">
    <property type="term" value="C:plasma membrane"/>
    <property type="evidence" value="ECO:0007669"/>
    <property type="project" value="UniProtKB-SubCell"/>
</dbReference>
<dbReference type="PANTHER" id="PTHR24228:SF75">
    <property type="entry name" value="G-PROTEIN COUPLED RECEPTORS FAMILY 1 PROFILE DOMAIN-CONTAINING PROTEIN"/>
    <property type="match status" value="1"/>
</dbReference>
<feature type="transmembrane region" description="Helical" evidence="10">
    <location>
        <begin position="152"/>
        <end position="174"/>
    </location>
</feature>
<evidence type="ECO:0000256" key="1">
    <source>
        <dbReference type="ARBA" id="ARBA00004651"/>
    </source>
</evidence>
<comment type="subcellular location">
    <subcellularLocation>
        <location evidence="1">Cell membrane</location>
        <topology evidence="1">Multi-pass membrane protein</topology>
    </subcellularLocation>
</comment>
<dbReference type="GO" id="GO:0004930">
    <property type="term" value="F:G protein-coupled receptor activity"/>
    <property type="evidence" value="ECO:0007669"/>
    <property type="project" value="UniProtKB-KW"/>
</dbReference>
<dbReference type="PANTHER" id="PTHR24228">
    <property type="entry name" value="B2 BRADYKININ RECEPTOR/ANGIOTENSIN II RECEPTOR"/>
    <property type="match status" value="1"/>
</dbReference>
<feature type="transmembrane region" description="Helical" evidence="10">
    <location>
        <begin position="71"/>
        <end position="94"/>
    </location>
</feature>
<keyword evidence="13" id="KW-1185">Reference proteome</keyword>
<dbReference type="InterPro" id="IPR000276">
    <property type="entry name" value="GPCR_Rhodpsn"/>
</dbReference>
<dbReference type="AlphaFoldDB" id="A0AA89BP01"/>
<proteinExistence type="inferred from homology"/>
<evidence type="ECO:0000256" key="2">
    <source>
        <dbReference type="ARBA" id="ARBA00022475"/>
    </source>
</evidence>
<comment type="caution">
    <text evidence="12">The sequence shown here is derived from an EMBL/GenBank/DDBJ whole genome shotgun (WGS) entry which is preliminary data.</text>
</comment>
<evidence type="ECO:0000256" key="5">
    <source>
        <dbReference type="ARBA" id="ARBA00023040"/>
    </source>
</evidence>
<dbReference type="PROSITE" id="PS50262">
    <property type="entry name" value="G_PROTEIN_RECEP_F1_2"/>
    <property type="match status" value="1"/>
</dbReference>
<dbReference type="CDD" id="cd00637">
    <property type="entry name" value="7tm_classA_rhodopsin-like"/>
    <property type="match status" value="1"/>
</dbReference>
<dbReference type="Gene3D" id="1.20.1070.10">
    <property type="entry name" value="Rhodopsin 7-helix transmembrane proteins"/>
    <property type="match status" value="1"/>
</dbReference>
<dbReference type="PRINTS" id="PR00237">
    <property type="entry name" value="GPCRRHODOPSN"/>
</dbReference>
<dbReference type="PROSITE" id="PS00237">
    <property type="entry name" value="G_PROTEIN_RECEP_F1_1"/>
    <property type="match status" value="1"/>
</dbReference>
<evidence type="ECO:0000259" key="11">
    <source>
        <dbReference type="PROSITE" id="PS50262"/>
    </source>
</evidence>
<keyword evidence="5 9" id="KW-0297">G-protein coupled receptor</keyword>
<protein>
    <recommendedName>
        <fullName evidence="11">G-protein coupled receptors family 1 profile domain-containing protein</fullName>
    </recommendedName>
</protein>
<feature type="transmembrane region" description="Helical" evidence="10">
    <location>
        <begin position="287"/>
        <end position="307"/>
    </location>
</feature>